<protein>
    <submittedName>
        <fullName evidence="3">Uncharacterized protein</fullName>
    </submittedName>
</protein>
<sequence>MNKQLRNLTARYHQKEIAIGSLEEEIKVLREDVLESRGYADQIQKQLEELQTAATSLESGAAYMEKDEHIRLLQNEVSKLHINLAEMEKELARAKEMIAQQGTKLRLVDVDRLNMQTKYKQDLANVTNMMRRDNEKMRDEMKRQWKQMRELREQNEDMRSDIREIRNLVLSDQPLPQHSPQLFDQTRGFEHVNSSHLDLQPLSSALPTLSPKGARKVYGSSRKKT</sequence>
<organism evidence="3 4">
    <name type="scientific">Plakobranchus ocellatus</name>
    <dbReference type="NCBI Taxonomy" id="259542"/>
    <lineage>
        <taxon>Eukaryota</taxon>
        <taxon>Metazoa</taxon>
        <taxon>Spiralia</taxon>
        <taxon>Lophotrochozoa</taxon>
        <taxon>Mollusca</taxon>
        <taxon>Gastropoda</taxon>
        <taxon>Heterobranchia</taxon>
        <taxon>Euthyneura</taxon>
        <taxon>Panpulmonata</taxon>
        <taxon>Sacoglossa</taxon>
        <taxon>Placobranchoidea</taxon>
        <taxon>Plakobranchidae</taxon>
        <taxon>Plakobranchus</taxon>
    </lineage>
</organism>
<evidence type="ECO:0000256" key="2">
    <source>
        <dbReference type="SAM" id="MobiDB-lite"/>
    </source>
</evidence>
<evidence type="ECO:0000256" key="1">
    <source>
        <dbReference type="SAM" id="Coils"/>
    </source>
</evidence>
<keyword evidence="4" id="KW-1185">Reference proteome</keyword>
<dbReference type="Proteomes" id="UP000735302">
    <property type="component" value="Unassembled WGS sequence"/>
</dbReference>
<name>A0AAV4BGE1_9GAST</name>
<dbReference type="AlphaFoldDB" id="A0AAV4BGE1"/>
<accession>A0AAV4BGE1</accession>
<reference evidence="3 4" key="1">
    <citation type="journal article" date="2021" name="Elife">
        <title>Chloroplast acquisition without the gene transfer in kleptoplastic sea slugs, Plakobranchus ocellatus.</title>
        <authorList>
            <person name="Maeda T."/>
            <person name="Takahashi S."/>
            <person name="Yoshida T."/>
            <person name="Shimamura S."/>
            <person name="Takaki Y."/>
            <person name="Nagai Y."/>
            <person name="Toyoda A."/>
            <person name="Suzuki Y."/>
            <person name="Arimoto A."/>
            <person name="Ishii H."/>
            <person name="Satoh N."/>
            <person name="Nishiyama T."/>
            <person name="Hasebe M."/>
            <person name="Maruyama T."/>
            <person name="Minagawa J."/>
            <person name="Obokata J."/>
            <person name="Shigenobu S."/>
        </authorList>
    </citation>
    <scope>NUCLEOTIDE SEQUENCE [LARGE SCALE GENOMIC DNA]</scope>
</reference>
<gene>
    <name evidence="3" type="ORF">PoB_004612000</name>
</gene>
<feature type="coiled-coil region" evidence="1">
    <location>
        <begin position="5"/>
        <end position="104"/>
    </location>
</feature>
<feature type="region of interest" description="Disordered" evidence="2">
    <location>
        <begin position="201"/>
        <end position="225"/>
    </location>
</feature>
<evidence type="ECO:0000313" key="3">
    <source>
        <dbReference type="EMBL" id="GFO19615.1"/>
    </source>
</evidence>
<comment type="caution">
    <text evidence="3">The sequence shown here is derived from an EMBL/GenBank/DDBJ whole genome shotgun (WGS) entry which is preliminary data.</text>
</comment>
<feature type="coiled-coil region" evidence="1">
    <location>
        <begin position="134"/>
        <end position="168"/>
    </location>
</feature>
<keyword evidence="1" id="KW-0175">Coiled coil</keyword>
<proteinExistence type="predicted"/>
<dbReference type="EMBL" id="BLXT01005065">
    <property type="protein sequence ID" value="GFO19615.1"/>
    <property type="molecule type" value="Genomic_DNA"/>
</dbReference>
<evidence type="ECO:0000313" key="4">
    <source>
        <dbReference type="Proteomes" id="UP000735302"/>
    </source>
</evidence>